<dbReference type="RefSeq" id="WP_006215542.1">
    <property type="nucleotide sequence ID" value="NZ_ANHZ02000021.1"/>
</dbReference>
<dbReference type="Gene3D" id="3.40.50.1820">
    <property type="entry name" value="alpha/beta hydrolase"/>
    <property type="match status" value="1"/>
</dbReference>
<evidence type="ECO:0000313" key="3">
    <source>
        <dbReference type="Proteomes" id="UP000009877"/>
    </source>
</evidence>
<comment type="caution">
    <text evidence="2">The sequence shown here is derived from an EMBL/GenBank/DDBJ whole genome shotgun (WGS) entry which is preliminary data.</text>
</comment>
<dbReference type="InterPro" id="IPR029058">
    <property type="entry name" value="AB_hydrolase_fold"/>
</dbReference>
<gene>
    <name evidence="2" type="ORF">C884_01316</name>
</gene>
<sequence length="440" mass="48961">MEHDPEAVEREYPSLEDFTVALRSESFPLDTQVRLTILRGERAPLPLLLVRRPEAERVTILFNGAVDLERTGGQPIFQRSSWWRSIPTHQIYVCDPGTAGEDALSLNWGQESLTHDALPDIGSAVRALCSALGVHDSRRRTYFGSSAGGFLALMTAAQDDDPPVVVNNAQFDWTRWMRGGVRAICAHRFAGLSAAGLRRTIPWRTSALRRLSRRDQALNVDYWVNTASPHDLKVDLPQAMSFLRSEPALAERFSIHRYSDPVALHNPLGREETLSLLSGQPELPPGNAHAEAAASDPQHADPRVRYAPAASEAGYAYPLNGGASCRPLVRVRPGLGPRGALLLAELISETGERRSVPGWYWSKGKRRSFQYLSGDHPLRDGWVELPEVRTDITDIGIVLSLCPWTTQEKDPRRLIEALGLTSQDRIWSDVVTETSFRELQ</sequence>
<accession>M2X9H0</accession>
<dbReference type="AlphaFoldDB" id="M2X9H0"/>
<name>M2X9H0_9MICC</name>
<keyword evidence="2" id="KW-0808">Transferase</keyword>
<keyword evidence="3" id="KW-1185">Reference proteome</keyword>
<dbReference type="EMBL" id="ANHZ02000021">
    <property type="protein sequence ID" value="EME35766.1"/>
    <property type="molecule type" value="Genomic_DNA"/>
</dbReference>
<evidence type="ECO:0000256" key="1">
    <source>
        <dbReference type="SAM" id="MobiDB-lite"/>
    </source>
</evidence>
<evidence type="ECO:0000313" key="2">
    <source>
        <dbReference type="EMBL" id="EME35766.1"/>
    </source>
</evidence>
<dbReference type="SUPFAM" id="SSF53474">
    <property type="entry name" value="alpha/beta-Hydrolases"/>
    <property type="match status" value="1"/>
</dbReference>
<organism evidence="2 3">
    <name type="scientific">Kocuria palustris PEL</name>
    <dbReference type="NCBI Taxonomy" id="1236550"/>
    <lineage>
        <taxon>Bacteria</taxon>
        <taxon>Bacillati</taxon>
        <taxon>Actinomycetota</taxon>
        <taxon>Actinomycetes</taxon>
        <taxon>Micrococcales</taxon>
        <taxon>Micrococcaceae</taxon>
        <taxon>Kocuria</taxon>
    </lineage>
</organism>
<protein>
    <submittedName>
        <fullName evidence="2">Glycosyl transferase, group 2 family protein</fullName>
    </submittedName>
</protein>
<dbReference type="GO" id="GO:0016740">
    <property type="term" value="F:transferase activity"/>
    <property type="evidence" value="ECO:0007669"/>
    <property type="project" value="UniProtKB-KW"/>
</dbReference>
<proteinExistence type="predicted"/>
<reference evidence="2 3" key="1">
    <citation type="journal article" date="2014" name="Genome Announc.">
        <title>Draft Genome Sequence of Kocuria palustris PEL.</title>
        <authorList>
            <person name="Sharma G."/>
            <person name="Khatri I."/>
            <person name="Subramanian S."/>
        </authorList>
    </citation>
    <scope>NUCLEOTIDE SEQUENCE [LARGE SCALE GENOMIC DNA]</scope>
    <source>
        <strain evidence="2 3">PEL</strain>
    </source>
</reference>
<dbReference type="Proteomes" id="UP000009877">
    <property type="component" value="Unassembled WGS sequence"/>
</dbReference>
<feature type="region of interest" description="Disordered" evidence="1">
    <location>
        <begin position="277"/>
        <end position="301"/>
    </location>
</feature>